<dbReference type="EMBL" id="JAWXYB010000018">
    <property type="protein sequence ID" value="MDX5931556.1"/>
    <property type="molecule type" value="Genomic_DNA"/>
</dbReference>
<dbReference type="Gene3D" id="3.60.21.10">
    <property type="match status" value="1"/>
</dbReference>
<dbReference type="SUPFAM" id="SSF55816">
    <property type="entry name" value="5'-nucleotidase (syn. UDP-sugar hydrolase), C-terminal domain"/>
    <property type="match status" value="1"/>
</dbReference>
<dbReference type="Gene3D" id="3.90.780.10">
    <property type="entry name" value="5'-Nucleotidase, C-terminal domain"/>
    <property type="match status" value="1"/>
</dbReference>
<gene>
    <name evidence="3" type="primary">soxB</name>
    <name evidence="3" type="ORF">SIL87_12340</name>
</gene>
<reference evidence="3 4" key="1">
    <citation type="submission" date="2023-11" db="EMBL/GenBank/DDBJ databases">
        <title>MicrobeMod: A computational toolkit for identifying prokaryotic methylation and restriction-modification with nanopore sequencing.</title>
        <authorList>
            <person name="Crits-Christoph A."/>
            <person name="Kang S.C."/>
            <person name="Lee H."/>
            <person name="Ostrov N."/>
        </authorList>
    </citation>
    <scope>NUCLEOTIDE SEQUENCE [LARGE SCALE GENOMIC DNA]</scope>
    <source>
        <strain evidence="3 4">DSMZ 700</strain>
    </source>
</reference>
<dbReference type="AlphaFoldDB" id="A0AAW9DQZ2"/>
<dbReference type="InterPro" id="IPR036907">
    <property type="entry name" value="5'-Nucleotdase_C_sf"/>
</dbReference>
<evidence type="ECO:0000313" key="4">
    <source>
        <dbReference type="Proteomes" id="UP001279553"/>
    </source>
</evidence>
<dbReference type="InterPro" id="IPR008334">
    <property type="entry name" value="5'-Nucleotdase_C"/>
</dbReference>
<evidence type="ECO:0000313" key="3">
    <source>
        <dbReference type="EMBL" id="MDX5931556.1"/>
    </source>
</evidence>
<dbReference type="PANTHER" id="PTHR11575">
    <property type="entry name" value="5'-NUCLEOTIDASE-RELATED"/>
    <property type="match status" value="1"/>
</dbReference>
<dbReference type="GO" id="GO:0016787">
    <property type="term" value="F:hydrolase activity"/>
    <property type="evidence" value="ECO:0007669"/>
    <property type="project" value="UniProtKB-KW"/>
</dbReference>
<dbReference type="NCBIfam" id="TIGR04486">
    <property type="entry name" value="thiosulf_SoxB"/>
    <property type="match status" value="1"/>
</dbReference>
<evidence type="ECO:0000259" key="2">
    <source>
        <dbReference type="Pfam" id="PF02872"/>
    </source>
</evidence>
<feature type="chain" id="PRO_5043092248" evidence="1">
    <location>
        <begin position="25"/>
        <end position="578"/>
    </location>
</feature>
<dbReference type="GO" id="GO:0030288">
    <property type="term" value="C:outer membrane-bounded periplasmic space"/>
    <property type="evidence" value="ECO:0007669"/>
    <property type="project" value="TreeGrafter"/>
</dbReference>
<dbReference type="Gene3D" id="6.10.140.570">
    <property type="match status" value="1"/>
</dbReference>
<dbReference type="Pfam" id="PF02872">
    <property type="entry name" value="5_nucleotid_C"/>
    <property type="match status" value="1"/>
</dbReference>
<keyword evidence="1" id="KW-0547">Nucleotide-binding</keyword>
<dbReference type="GO" id="GO:0009166">
    <property type="term" value="P:nucleotide catabolic process"/>
    <property type="evidence" value="ECO:0007669"/>
    <property type="project" value="InterPro"/>
</dbReference>
<feature type="domain" description="5'-Nucleotidase C-terminal" evidence="2">
    <location>
        <begin position="405"/>
        <end position="530"/>
    </location>
</feature>
<dbReference type="PANTHER" id="PTHR11575:SF42">
    <property type="entry name" value="SULFUR OXIDATION PROTEIN SOXB"/>
    <property type="match status" value="1"/>
</dbReference>
<name>A0AAW9DQZ2_ACIAO</name>
<keyword evidence="4" id="KW-1185">Reference proteome</keyword>
<keyword evidence="1" id="KW-0732">Signal</keyword>
<dbReference type="GO" id="GO:0000166">
    <property type="term" value="F:nucleotide binding"/>
    <property type="evidence" value="ECO:0007669"/>
    <property type="project" value="UniProtKB-KW"/>
</dbReference>
<accession>A0AAW9DQZ2</accession>
<dbReference type="SUPFAM" id="SSF56300">
    <property type="entry name" value="Metallo-dependent phosphatases"/>
    <property type="match status" value="1"/>
</dbReference>
<keyword evidence="1" id="KW-0378">Hydrolase</keyword>
<comment type="similarity">
    <text evidence="1">Belongs to the 5'-nucleotidase family.</text>
</comment>
<dbReference type="RefSeq" id="WP_319614460.1">
    <property type="nucleotide sequence ID" value="NZ_JAWXYB010000018.1"/>
</dbReference>
<proteinExistence type="inferred from homology"/>
<organism evidence="3 4">
    <name type="scientific">Acidiphilium acidophilum</name>
    <name type="common">Thiobacillus acidophilus</name>
    <dbReference type="NCBI Taxonomy" id="76588"/>
    <lineage>
        <taxon>Bacteria</taxon>
        <taxon>Pseudomonadati</taxon>
        <taxon>Pseudomonadota</taxon>
        <taxon>Alphaproteobacteria</taxon>
        <taxon>Acetobacterales</taxon>
        <taxon>Acidocellaceae</taxon>
        <taxon>Acidiphilium</taxon>
    </lineage>
</organism>
<dbReference type="InterPro" id="IPR029052">
    <property type="entry name" value="Metallo-depent_PP-like"/>
</dbReference>
<feature type="signal peptide" evidence="1">
    <location>
        <begin position="1"/>
        <end position="24"/>
    </location>
</feature>
<dbReference type="Proteomes" id="UP001279553">
    <property type="component" value="Unassembled WGS sequence"/>
</dbReference>
<evidence type="ECO:0000256" key="1">
    <source>
        <dbReference type="RuleBase" id="RU362119"/>
    </source>
</evidence>
<comment type="caution">
    <text evidence="3">The sequence shown here is derived from an EMBL/GenBank/DDBJ whole genome shotgun (WGS) entry which is preliminary data.</text>
</comment>
<dbReference type="PRINTS" id="PR01607">
    <property type="entry name" value="APYRASEFAMLY"/>
</dbReference>
<dbReference type="InterPro" id="IPR030998">
    <property type="entry name" value="Thiosulf_SoxB"/>
</dbReference>
<sequence length="578" mass="63162">MKTTRRAVLTAAASTALMPRFAFSATDPYDVPMQGDVRIIHETDTHANALPVQFREPNQNIGVGAMDGQPPHFVGHAFLKHYGMHTGTRDAHAFTFLDFEKLAHRYGPLGGFAYLKPVIDKLRAGAGAGKSLLVDGGDLCQGTGPANMSGGLNMVALGNMLGIDAMTGHWEFTYGQDGIEKIIKALNGKFIAQNVFLSAEAGMMGAPAFDQKTGSVFEPYIIRELGGYQVAIIGQAFPYVPIAHPRRFVPDWRFGIRPDNMQKVVDHLRTVKKVDTVLVLSHNGMEVDLKMAANVTGIDIILGGHTHDAVPVPVIIKNASGQTIVTNAGTAGKFIGVLDLELSKGKLKDLHYKLLPIYTDMIKPDAAVAAEVTKGYAPYQKMLDEKIADVESLLYRRNNFYGSVDQVIMDACMEEMDAEIAFSPGFRWGNSFLPGSEFTMGDLLTETAITYPVAYTQMMTGAEIKSMMEDVCDNLFNRNAYYEQGGDMIRVGGMNYACAPRKLIEHRISDMTLNNGKPVEANKTYKTVSWASVSLPQTGKPVWEVVATNLKRKKTIKVTKPNHVKLLGVKGNPGLEPV</sequence>
<dbReference type="InterPro" id="IPR006179">
    <property type="entry name" value="5_nucleotidase/apyrase"/>
</dbReference>
<protein>
    <submittedName>
        <fullName evidence="3">Thiosulfohydrolase SoxB</fullName>
    </submittedName>
</protein>